<evidence type="ECO:0000313" key="3">
    <source>
        <dbReference type="Proteomes" id="UP001597297"/>
    </source>
</evidence>
<dbReference type="Pfam" id="PF01261">
    <property type="entry name" value="AP_endonuc_2"/>
    <property type="match status" value="1"/>
</dbReference>
<dbReference type="PANTHER" id="PTHR12110:SF41">
    <property type="entry name" value="INOSOSE DEHYDRATASE"/>
    <property type="match status" value="1"/>
</dbReference>
<dbReference type="Gene3D" id="3.20.20.150">
    <property type="entry name" value="Divalent-metal-dependent TIM barrel enzymes"/>
    <property type="match status" value="1"/>
</dbReference>
<name>A0ABW5DYG9_9BACT</name>
<dbReference type="InterPro" id="IPR050312">
    <property type="entry name" value="IolE/XylAMocC-like"/>
</dbReference>
<dbReference type="PANTHER" id="PTHR12110">
    <property type="entry name" value="HYDROXYPYRUVATE ISOMERASE"/>
    <property type="match status" value="1"/>
</dbReference>
<comment type="caution">
    <text evidence="2">The sequence shown here is derived from an EMBL/GenBank/DDBJ whole genome shotgun (WGS) entry which is preliminary data.</text>
</comment>
<keyword evidence="2" id="KW-0413">Isomerase</keyword>
<proteinExistence type="predicted"/>
<dbReference type="GO" id="GO:0016853">
    <property type="term" value="F:isomerase activity"/>
    <property type="evidence" value="ECO:0007669"/>
    <property type="project" value="UniProtKB-KW"/>
</dbReference>
<keyword evidence="3" id="KW-1185">Reference proteome</keyword>
<accession>A0ABW5DYG9</accession>
<organism evidence="2 3">
    <name type="scientific">Rubritalea spongiae</name>
    <dbReference type="NCBI Taxonomy" id="430797"/>
    <lineage>
        <taxon>Bacteria</taxon>
        <taxon>Pseudomonadati</taxon>
        <taxon>Verrucomicrobiota</taxon>
        <taxon>Verrucomicrobiia</taxon>
        <taxon>Verrucomicrobiales</taxon>
        <taxon>Rubritaleaceae</taxon>
        <taxon>Rubritalea</taxon>
    </lineage>
</organism>
<sequence>MSDIKFGSQVYTWFMDGYGDGNDNKLAHMSKVIKKAGLTGIEPMVLEPYDNYWLGDWKDPAKMKADLDEAGIELIALPIICNWDQEKETDSERACADWAIETLAEHFPGVPLGTVPLPSGRSENLQQRRLNLVNNVNAVSRRAAEKGIKCSFHPNSPPQSLCRTQEDYDIVLSSLDPEATGWTPDVGHIIRGGMDVIATMTKWQHLINHMHYKDFSGNGPEPWAQMGTGKIDFHQITEFLLQRNYKGWIVCEDECEHAIKHPDEVTLQNGEWCKENLFPLLG</sequence>
<dbReference type="RefSeq" id="WP_377095013.1">
    <property type="nucleotide sequence ID" value="NZ_JBHSJM010000001.1"/>
</dbReference>
<reference evidence="3" key="1">
    <citation type="journal article" date="2019" name="Int. J. Syst. Evol. Microbiol.">
        <title>The Global Catalogue of Microorganisms (GCM) 10K type strain sequencing project: providing services to taxonomists for standard genome sequencing and annotation.</title>
        <authorList>
            <consortium name="The Broad Institute Genomics Platform"/>
            <consortium name="The Broad Institute Genome Sequencing Center for Infectious Disease"/>
            <person name="Wu L."/>
            <person name="Ma J."/>
        </authorList>
    </citation>
    <scope>NUCLEOTIDE SEQUENCE [LARGE SCALE GENOMIC DNA]</scope>
    <source>
        <strain evidence="3">JCM 16545</strain>
    </source>
</reference>
<feature type="domain" description="Xylose isomerase-like TIM barrel" evidence="1">
    <location>
        <begin position="32"/>
        <end position="275"/>
    </location>
</feature>
<evidence type="ECO:0000313" key="2">
    <source>
        <dbReference type="EMBL" id="MFD2275258.1"/>
    </source>
</evidence>
<dbReference type="Proteomes" id="UP001597297">
    <property type="component" value="Unassembled WGS sequence"/>
</dbReference>
<gene>
    <name evidence="2" type="ORF">ACFSQZ_02150</name>
</gene>
<protein>
    <submittedName>
        <fullName evidence="2">Sugar phosphate isomerase/epimerase family protein</fullName>
    </submittedName>
</protein>
<dbReference type="InterPro" id="IPR013022">
    <property type="entry name" value="Xyl_isomerase-like_TIM-brl"/>
</dbReference>
<dbReference type="EMBL" id="JBHUJC010000003">
    <property type="protein sequence ID" value="MFD2275258.1"/>
    <property type="molecule type" value="Genomic_DNA"/>
</dbReference>
<evidence type="ECO:0000259" key="1">
    <source>
        <dbReference type="Pfam" id="PF01261"/>
    </source>
</evidence>
<dbReference type="InterPro" id="IPR036237">
    <property type="entry name" value="Xyl_isomerase-like_sf"/>
</dbReference>
<dbReference type="SUPFAM" id="SSF51658">
    <property type="entry name" value="Xylose isomerase-like"/>
    <property type="match status" value="1"/>
</dbReference>